<name>A0A8T0S0P4_PANVG</name>
<keyword evidence="3" id="KW-1185">Reference proteome</keyword>
<dbReference type="AlphaFoldDB" id="A0A8T0S0P4"/>
<dbReference type="EMBL" id="CM029046">
    <property type="protein sequence ID" value="KAG2591234.1"/>
    <property type="molecule type" value="Genomic_DNA"/>
</dbReference>
<organism evidence="2 3">
    <name type="scientific">Panicum virgatum</name>
    <name type="common">Blackwell switchgrass</name>
    <dbReference type="NCBI Taxonomy" id="38727"/>
    <lineage>
        <taxon>Eukaryota</taxon>
        <taxon>Viridiplantae</taxon>
        <taxon>Streptophyta</taxon>
        <taxon>Embryophyta</taxon>
        <taxon>Tracheophyta</taxon>
        <taxon>Spermatophyta</taxon>
        <taxon>Magnoliopsida</taxon>
        <taxon>Liliopsida</taxon>
        <taxon>Poales</taxon>
        <taxon>Poaceae</taxon>
        <taxon>PACMAD clade</taxon>
        <taxon>Panicoideae</taxon>
        <taxon>Panicodae</taxon>
        <taxon>Paniceae</taxon>
        <taxon>Panicinae</taxon>
        <taxon>Panicum</taxon>
        <taxon>Panicum sect. Hiantes</taxon>
    </lineage>
</organism>
<protein>
    <recommendedName>
        <fullName evidence="4">CCHC-type domain-containing protein</fullName>
    </recommendedName>
</protein>
<reference evidence="2" key="1">
    <citation type="submission" date="2020-05" db="EMBL/GenBank/DDBJ databases">
        <title>WGS assembly of Panicum virgatum.</title>
        <authorList>
            <person name="Lovell J.T."/>
            <person name="Jenkins J."/>
            <person name="Shu S."/>
            <person name="Juenger T.E."/>
            <person name="Schmutz J."/>
        </authorList>
    </citation>
    <scope>NUCLEOTIDE SEQUENCE</scope>
    <source>
        <strain evidence="2">AP13</strain>
    </source>
</reference>
<feature type="compositionally biased region" description="Basic residues" evidence="1">
    <location>
        <begin position="23"/>
        <end position="37"/>
    </location>
</feature>
<dbReference type="InterPro" id="IPR051714">
    <property type="entry name" value="Znf_CCHC_NABP"/>
</dbReference>
<evidence type="ECO:0000256" key="1">
    <source>
        <dbReference type="SAM" id="MobiDB-lite"/>
    </source>
</evidence>
<dbReference type="PANTHER" id="PTHR23002">
    <property type="entry name" value="ZINC FINGER CCHC DOMAIN CONTAINING PROTEIN"/>
    <property type="match status" value="1"/>
</dbReference>
<evidence type="ECO:0008006" key="4">
    <source>
        <dbReference type="Google" id="ProtNLM"/>
    </source>
</evidence>
<feature type="region of interest" description="Disordered" evidence="1">
    <location>
        <begin position="9"/>
        <end position="53"/>
    </location>
</feature>
<proteinExistence type="predicted"/>
<evidence type="ECO:0000313" key="2">
    <source>
        <dbReference type="EMBL" id="KAG2591234.1"/>
    </source>
</evidence>
<feature type="compositionally biased region" description="Basic and acidic residues" evidence="1">
    <location>
        <begin position="314"/>
        <end position="331"/>
    </location>
</feature>
<accession>A0A8T0S0P4</accession>
<feature type="region of interest" description="Disordered" evidence="1">
    <location>
        <begin position="314"/>
        <end position="348"/>
    </location>
</feature>
<dbReference type="Proteomes" id="UP000823388">
    <property type="component" value="Chromosome 5N"/>
</dbReference>
<comment type="caution">
    <text evidence="2">The sequence shown here is derived from an EMBL/GenBank/DDBJ whole genome shotgun (WGS) entry which is preliminary data.</text>
</comment>
<dbReference type="OrthoDB" id="8026949at2759"/>
<feature type="compositionally biased region" description="Basic and acidic residues" evidence="1">
    <location>
        <begin position="338"/>
        <end position="348"/>
    </location>
</feature>
<evidence type="ECO:0000313" key="3">
    <source>
        <dbReference type="Proteomes" id="UP000823388"/>
    </source>
</evidence>
<sequence length="348" mass="39020">MLLWLTCAPPPPPAPSAATRWRPPGRARPASHFRRGRTAASSADGNGAPSSPLHMTLSLISSARTSAPAQHVHSLTFGCRNTAPIAEKGKLRSWVGPNGQYYRELPCPSCRGRGYTPCKQCGVDRSSLDCPMCNGKGIRMCVQCGGECVIWQESVDEQPWEKVRSSSPLKVKEDDEVDKLEIKIKTPKRSKRTYPSPSPEVTMKISRSLRSLNAQTGLFTKHMKIIHQDPELHAQRVAAIKRTKGTAAARKHASETQKTFFSNPENRLKRSIAMKGVKFYFSRCRQEGHRSFYCPTVRKDSARVQFKCRLCGREGHSRTCGKPKSEKEQQRQPRHCSRCGEKGHNRRN</sequence>
<gene>
    <name evidence="2" type="ORF">PVAP13_5NG436900</name>
</gene>